<gene>
    <name evidence="3" type="ordered locus">KNP414_05059</name>
</gene>
<dbReference type="Proteomes" id="UP000006620">
    <property type="component" value="Chromosome"/>
</dbReference>
<organism evidence="3 4">
    <name type="scientific">Paenibacillus mucilaginosus (strain KNP414)</name>
    <dbReference type="NCBI Taxonomy" id="1036673"/>
    <lineage>
        <taxon>Bacteria</taxon>
        <taxon>Bacillati</taxon>
        <taxon>Bacillota</taxon>
        <taxon>Bacilli</taxon>
        <taxon>Bacillales</taxon>
        <taxon>Paenibacillaceae</taxon>
        <taxon>Paenibacillus</taxon>
    </lineage>
</organism>
<evidence type="ECO:0000313" key="3">
    <source>
        <dbReference type="EMBL" id="AEI43583.1"/>
    </source>
</evidence>
<keyword evidence="1" id="KW-1133">Transmembrane helix</keyword>
<evidence type="ECO:0000256" key="1">
    <source>
        <dbReference type="SAM" id="Phobius"/>
    </source>
</evidence>
<evidence type="ECO:0008006" key="5">
    <source>
        <dbReference type="Google" id="ProtNLM"/>
    </source>
</evidence>
<dbReference type="EMBL" id="CP002869">
    <property type="protein sequence ID" value="AEI43583.1"/>
    <property type="molecule type" value="Genomic_DNA"/>
</dbReference>
<keyword evidence="1" id="KW-0812">Transmembrane</keyword>
<keyword evidence="2" id="KW-0732">Signal</keyword>
<evidence type="ECO:0000256" key="2">
    <source>
        <dbReference type="SAM" id="SignalP"/>
    </source>
</evidence>
<evidence type="ECO:0000313" key="4">
    <source>
        <dbReference type="Proteomes" id="UP000006620"/>
    </source>
</evidence>
<dbReference type="AlphaFoldDB" id="F8F6R7"/>
<keyword evidence="1" id="KW-0472">Membrane</keyword>
<reference evidence="4" key="1">
    <citation type="submission" date="2011-06" db="EMBL/GenBank/DDBJ databases">
        <title>Complete genome sequence of Paenibacillus mucilaginosus KNP414.</title>
        <authorList>
            <person name="Wang J."/>
            <person name="Hu S."/>
            <person name="Hu X."/>
            <person name="Zhang B."/>
            <person name="Dong D."/>
            <person name="Zhang S."/>
            <person name="Zhao K."/>
            <person name="Wu D."/>
        </authorList>
    </citation>
    <scope>NUCLEOTIDE SEQUENCE [LARGE SCALE GENOMIC DNA]</scope>
    <source>
        <strain evidence="4">KNP414</strain>
    </source>
</reference>
<dbReference type="PATRIC" id="fig|1036673.3.peg.4673"/>
<dbReference type="HOGENOM" id="CLU_946085_0_0_9"/>
<accession>F8F6R7</accession>
<sequence>MKRIWPLALLIFLLLGAPALAHVENEKTLYDDLEHTQALEDIVFVRALGLVSAEEGAKLFRPQAGLRKADLAYWAGVYHGYGGGGKSAEQVRDAALKNGLVDSLEGDAAYEDVSRAYFGGQAPVEKPGTKLTRAELAVYLRKHAQEPIGGQKLLDKLGITAGPSGVISKVTSSQAGEGSSAYPVYRVVIGGREYGVSPHPKALYGPADLKQWEGKSLAETWISGANGTAPELQVLKLEKGQFGSEAMEASAAAHAHHHDEPSVTSGGFPVLPLVAALLGAGIVFWLVRGKKFRE</sequence>
<feature type="transmembrane region" description="Helical" evidence="1">
    <location>
        <begin position="266"/>
        <end position="287"/>
    </location>
</feature>
<dbReference type="RefSeq" id="WP_013918736.1">
    <property type="nucleotide sequence ID" value="NC_015690.1"/>
</dbReference>
<dbReference type="KEGG" id="pms:KNP414_05059"/>
<feature type="chain" id="PRO_5038652805" description="SLH domain-containing protein" evidence="2">
    <location>
        <begin position="22"/>
        <end position="294"/>
    </location>
</feature>
<protein>
    <recommendedName>
        <fullName evidence="5">SLH domain-containing protein</fullName>
    </recommendedName>
</protein>
<feature type="signal peptide" evidence="2">
    <location>
        <begin position="1"/>
        <end position="21"/>
    </location>
</feature>
<proteinExistence type="predicted"/>
<reference evidence="3 4" key="2">
    <citation type="journal article" date="2013" name="Genome Announc.">
        <title>Genome Sequence of Growth-Improving Paenibacillus mucilaginosus Strain KNP414.</title>
        <authorList>
            <person name="Lu J.J."/>
            <person name="Wang J.F."/>
            <person name="Hu X.F."/>
        </authorList>
    </citation>
    <scope>NUCLEOTIDE SEQUENCE [LARGE SCALE GENOMIC DNA]</scope>
    <source>
        <strain evidence="3 4">KNP414</strain>
    </source>
</reference>
<name>F8F6R7_PAEMK</name>